<keyword evidence="3" id="KW-0732">Signal</keyword>
<protein>
    <recommendedName>
        <fullName evidence="4">Bacterial surface antigen (D15) domain-containing protein</fullName>
    </recommendedName>
</protein>
<dbReference type="InterPro" id="IPR000184">
    <property type="entry name" value="Bac_surfAg_D15"/>
</dbReference>
<dbReference type="Proteomes" id="UP000075799">
    <property type="component" value="Unassembled WGS sequence"/>
</dbReference>
<keyword evidence="2" id="KW-0472">Membrane</keyword>
<dbReference type="EMBL" id="LUKD01000001">
    <property type="protein sequence ID" value="KYG68113.1"/>
    <property type="molecule type" value="Genomic_DNA"/>
</dbReference>
<feature type="domain" description="Bacterial surface antigen (D15)" evidence="4">
    <location>
        <begin position="285"/>
        <end position="583"/>
    </location>
</feature>
<evidence type="ECO:0000256" key="2">
    <source>
        <dbReference type="ARBA" id="ARBA00023136"/>
    </source>
</evidence>
<feature type="chain" id="PRO_5007834376" description="Bacterial surface antigen (D15) domain-containing protein" evidence="3">
    <location>
        <begin position="24"/>
        <end position="583"/>
    </location>
</feature>
<feature type="signal peptide" evidence="3">
    <location>
        <begin position="1"/>
        <end position="23"/>
    </location>
</feature>
<gene>
    <name evidence="5" type="ORF">AZI87_02300</name>
</gene>
<evidence type="ECO:0000313" key="6">
    <source>
        <dbReference type="Proteomes" id="UP000075799"/>
    </source>
</evidence>
<dbReference type="AlphaFoldDB" id="A0A162GGU3"/>
<reference evidence="5 6" key="1">
    <citation type="submission" date="2016-03" db="EMBL/GenBank/DDBJ databases">
        <authorList>
            <person name="Ploux O."/>
        </authorList>
    </citation>
    <scope>NUCLEOTIDE SEQUENCE [LARGE SCALE GENOMIC DNA]</scope>
    <source>
        <strain evidence="5 6">EC13</strain>
    </source>
</reference>
<name>A0A162GGU3_BDEBC</name>
<dbReference type="OrthoDB" id="9803054at2"/>
<evidence type="ECO:0000259" key="4">
    <source>
        <dbReference type="Pfam" id="PF01103"/>
    </source>
</evidence>
<evidence type="ECO:0000256" key="1">
    <source>
        <dbReference type="ARBA" id="ARBA00004370"/>
    </source>
</evidence>
<dbReference type="RefSeq" id="WP_063204816.1">
    <property type="nucleotide sequence ID" value="NZ_LUKD01000001.1"/>
</dbReference>
<evidence type="ECO:0000313" key="5">
    <source>
        <dbReference type="EMBL" id="KYG68113.1"/>
    </source>
</evidence>
<dbReference type="GO" id="GO:0019867">
    <property type="term" value="C:outer membrane"/>
    <property type="evidence" value="ECO:0007669"/>
    <property type="project" value="InterPro"/>
</dbReference>
<proteinExistence type="predicted"/>
<dbReference type="Gene3D" id="2.40.160.50">
    <property type="entry name" value="membrane protein fhac: a member of the omp85/tpsb transporter family"/>
    <property type="match status" value="1"/>
</dbReference>
<organism evidence="5 6">
    <name type="scientific">Bdellovibrio bacteriovorus</name>
    <dbReference type="NCBI Taxonomy" id="959"/>
    <lineage>
        <taxon>Bacteria</taxon>
        <taxon>Pseudomonadati</taxon>
        <taxon>Bdellovibrionota</taxon>
        <taxon>Bdellovibrionia</taxon>
        <taxon>Bdellovibrionales</taxon>
        <taxon>Pseudobdellovibrionaceae</taxon>
        <taxon>Bdellovibrio</taxon>
    </lineage>
</organism>
<evidence type="ECO:0000256" key="3">
    <source>
        <dbReference type="SAM" id="SignalP"/>
    </source>
</evidence>
<sequence>MFVTFKKILLTAGLISLGASANAEDVHTDHPCPNIQIESPEKVELTKTEHKWICGDKDSHAWGSIPPWQAQLFLKSFLQQRAFHNPQFEIRENKLFVKTGPQTFLKEWTFINEPPAFHSEKRRKLKGRPLTPELLDEVEAWSKAHLQNLGYPCPEVTIQAVPSTESITVTLAPGELYNFPSNEDVEVRGTTQSISIGRYSAFLPNQKFDARLLQLTSNRMITDEYHLSAYFETQCLPNEELKIIPRLVTGDPQLISAGVGFNTEVGAIAQIRYKHSQLDESGSTFESKMFLSFVEQTWDNAFQIYEGRPYKDRTFWSPQLNLKNEMEDQYESFTAELGVEWGLTKEFESFTSRFQLGPFYTYNNVESDVSNYVLLSATSNVELYLQSHDYEYYMGEPRSGWQLSSNLRSAYENLGADQTFHQWLYQQQNLWNFNLWDPPLMVIGWRFKAGTFFMSDDSQFYSVVPENLRFYMGGDGTLRGFSRKQIPLSNLGSATFLYQGLELRAGDVFPFKLQPFIFLDMGWESDQIWTLYRTLYYSPGIGIRWPSFLGPVRASVSQGQVLFADGVDVEPHWQFYLSLGREF</sequence>
<dbReference type="Pfam" id="PF01103">
    <property type="entry name" value="Omp85"/>
    <property type="match status" value="1"/>
</dbReference>
<comment type="subcellular location">
    <subcellularLocation>
        <location evidence="1">Membrane</location>
    </subcellularLocation>
</comment>
<accession>A0A162GGU3</accession>
<comment type="caution">
    <text evidence="5">The sequence shown here is derived from an EMBL/GenBank/DDBJ whole genome shotgun (WGS) entry which is preliminary data.</text>
</comment>